<organism evidence="2 3">
    <name type="scientific">Flemingia macrophylla</name>
    <dbReference type="NCBI Taxonomy" id="520843"/>
    <lineage>
        <taxon>Eukaryota</taxon>
        <taxon>Viridiplantae</taxon>
        <taxon>Streptophyta</taxon>
        <taxon>Embryophyta</taxon>
        <taxon>Tracheophyta</taxon>
        <taxon>Spermatophyta</taxon>
        <taxon>Magnoliopsida</taxon>
        <taxon>eudicotyledons</taxon>
        <taxon>Gunneridae</taxon>
        <taxon>Pentapetalae</taxon>
        <taxon>rosids</taxon>
        <taxon>fabids</taxon>
        <taxon>Fabales</taxon>
        <taxon>Fabaceae</taxon>
        <taxon>Papilionoideae</taxon>
        <taxon>50 kb inversion clade</taxon>
        <taxon>NPAAA clade</taxon>
        <taxon>indigoferoid/millettioid clade</taxon>
        <taxon>Phaseoleae</taxon>
        <taxon>Flemingia</taxon>
    </lineage>
</organism>
<feature type="region of interest" description="Disordered" evidence="1">
    <location>
        <begin position="75"/>
        <end position="115"/>
    </location>
</feature>
<protein>
    <recommendedName>
        <fullName evidence="4">Proline dehydrogenase</fullName>
    </recommendedName>
</protein>
<reference evidence="2 3" key="1">
    <citation type="submission" date="2024-08" db="EMBL/GenBank/DDBJ databases">
        <title>Insights into the chromosomal genome structure of Flemingia macrophylla.</title>
        <authorList>
            <person name="Ding Y."/>
            <person name="Zhao Y."/>
            <person name="Bi W."/>
            <person name="Wu M."/>
            <person name="Zhao G."/>
            <person name="Gong Y."/>
            <person name="Li W."/>
            <person name="Zhang P."/>
        </authorList>
    </citation>
    <scope>NUCLEOTIDE SEQUENCE [LARGE SCALE GENOMIC DNA]</scope>
    <source>
        <strain evidence="2">DYQJB</strain>
        <tissue evidence="2">Leaf</tissue>
    </source>
</reference>
<evidence type="ECO:0000313" key="3">
    <source>
        <dbReference type="Proteomes" id="UP001603857"/>
    </source>
</evidence>
<proteinExistence type="predicted"/>
<comment type="caution">
    <text evidence="2">The sequence shown here is derived from an EMBL/GenBank/DDBJ whole genome shotgun (WGS) entry which is preliminary data.</text>
</comment>
<feature type="compositionally biased region" description="Pro residues" evidence="1">
    <location>
        <begin position="142"/>
        <end position="170"/>
    </location>
</feature>
<dbReference type="Proteomes" id="UP001603857">
    <property type="component" value="Unassembled WGS sequence"/>
</dbReference>
<keyword evidence="3" id="KW-1185">Reference proteome</keyword>
<evidence type="ECO:0000313" key="2">
    <source>
        <dbReference type="EMBL" id="KAL2340474.1"/>
    </source>
</evidence>
<name>A0ABD1MXB6_9FABA</name>
<feature type="region of interest" description="Disordered" evidence="1">
    <location>
        <begin position="141"/>
        <end position="170"/>
    </location>
</feature>
<evidence type="ECO:0008006" key="4">
    <source>
        <dbReference type="Google" id="ProtNLM"/>
    </source>
</evidence>
<gene>
    <name evidence="2" type="ORF">Fmac_008414</name>
</gene>
<sequence>MNVNGLREILLASVRHSFYNHFCSGEDVPTAAKSILALSRAGLRNMLVYSSTTTPATATSTASFVPLTLADPRGAADGVGGRLNGRRRRRERESSSAHTATRCGKRGGCGEGVQPSTMRVASAASGRDLCLRRLPSRSLPCASPPLAPSASDLPPPPPFAPSASDLPPPPPLACSAVRHLRCLPSPGTV</sequence>
<dbReference type="EMBL" id="JBGMDY010000003">
    <property type="protein sequence ID" value="KAL2340474.1"/>
    <property type="molecule type" value="Genomic_DNA"/>
</dbReference>
<evidence type="ECO:0000256" key="1">
    <source>
        <dbReference type="SAM" id="MobiDB-lite"/>
    </source>
</evidence>
<accession>A0ABD1MXB6</accession>
<dbReference type="AlphaFoldDB" id="A0ABD1MXB6"/>